<dbReference type="HOGENOM" id="CLU_052626_5_1_11"/>
<proteinExistence type="predicted"/>
<dbReference type="Proteomes" id="UP000002312">
    <property type="component" value="Chromosome"/>
</dbReference>
<dbReference type="InterPro" id="IPR011335">
    <property type="entry name" value="Restrct_endonuc-II-like"/>
</dbReference>
<accession>A0A0H3E9I8</accession>
<sequence length="310" mass="35796">MDNTPKTCQKCLAFDHIPRNRLPSARSIPYRCPMGFMNTDIVNGRRNERKRCNEAAMRTKRPLRVGYINAIRYWGAPVPKTDLASNRVHVSVPRAQDRNHIAGVTFHVFSGKEEYCKYEYERFWMASPAMAWAQMATYCDTEALATIASAFASREERRKKARKDDFAAYLDASPRFAGKRKCEEALPYIVEDTDSPPETPLFGILLDSGLGRPYANYRVRLRHGTRLIDMAYPDCKVGFEYQGAYHASPEQMRKDAARFNELQHNGWTIIMVTANDLRTEESRRAFIEMVRDIVNRQRHLHYWLAANGSQ</sequence>
<dbReference type="SUPFAM" id="SSF52980">
    <property type="entry name" value="Restriction endonuclease-like"/>
    <property type="match status" value="1"/>
</dbReference>
<dbReference type="Gene3D" id="3.40.960.10">
    <property type="entry name" value="VSR Endonuclease"/>
    <property type="match status" value="1"/>
</dbReference>
<gene>
    <name evidence="1" type="ordered locus">BBPR_0687</name>
</gene>
<evidence type="ECO:0000313" key="2">
    <source>
        <dbReference type="Proteomes" id="UP000002312"/>
    </source>
</evidence>
<dbReference type="PATRIC" id="fig|702459.3.peg.716"/>
<dbReference type="AlphaFoldDB" id="A0A0H3E9I8"/>
<organism evidence="1 2">
    <name type="scientific">Bifidobacterium bifidum (strain PRL2010)</name>
    <dbReference type="NCBI Taxonomy" id="702459"/>
    <lineage>
        <taxon>Bacteria</taxon>
        <taxon>Bacillati</taxon>
        <taxon>Actinomycetota</taxon>
        <taxon>Actinomycetes</taxon>
        <taxon>Bifidobacteriales</taxon>
        <taxon>Bifidobacteriaceae</taxon>
        <taxon>Bifidobacterium</taxon>
    </lineage>
</organism>
<name>A0A0H3E9I8_BIFBP</name>
<dbReference type="EMBL" id="CP001840">
    <property type="protein sequence ID" value="ADP35776.1"/>
    <property type="molecule type" value="Genomic_DNA"/>
</dbReference>
<dbReference type="eggNOG" id="COG2852">
    <property type="taxonomic scope" value="Bacteria"/>
</dbReference>
<evidence type="ECO:0008006" key="3">
    <source>
        <dbReference type="Google" id="ProtNLM"/>
    </source>
</evidence>
<protein>
    <recommendedName>
        <fullName evidence="3">DUF559 domain-containing protein</fullName>
    </recommendedName>
</protein>
<evidence type="ECO:0000313" key="1">
    <source>
        <dbReference type="EMBL" id="ADP35776.1"/>
    </source>
</evidence>
<reference evidence="1 2" key="1">
    <citation type="journal article" date="2010" name="Proc. Natl. Acad. Sci. U.S.A.">
        <title>Genome analysis of Bifidobacterium bifidum PRL2010 reveals metabolic pathways for host-derived glycan foraging.</title>
        <authorList>
            <person name="Turroni F."/>
            <person name="Bottacini F."/>
            <person name="Foroni E."/>
            <person name="Mulder I."/>
            <person name="Kim J.H."/>
            <person name="Zomer A."/>
            <person name="Sanchez B."/>
            <person name="Bidossi A."/>
            <person name="Ferrarini A."/>
            <person name="Giubellini V."/>
            <person name="Delledonne M."/>
            <person name="Henrissat B."/>
            <person name="Coutinho P."/>
            <person name="Oggioni M."/>
            <person name="Fitzgerald G.F."/>
            <person name="Mills D."/>
            <person name="Margolles A."/>
            <person name="Kelly D."/>
            <person name="van Sinderen D."/>
            <person name="Ventura M."/>
        </authorList>
    </citation>
    <scope>NUCLEOTIDE SEQUENCE [LARGE SCALE GENOMIC DNA]</scope>
    <source>
        <strain evidence="1 2">PRL2010</strain>
    </source>
</reference>
<dbReference type="KEGG" id="bbp:BBPR_0687"/>
<dbReference type="OrthoDB" id="3234479at2"/>